<dbReference type="AlphaFoldDB" id="A0A1N7JU75"/>
<dbReference type="STRING" id="619304.SAMN05421760_1024"/>
<name>A0A1N7JU75_9GAMM</name>
<sequence>MLQRNVFLKGLYNKKAAENQRLLENVLKEIVGVKQSLFRVFYLWFFLNAVHQHGV</sequence>
<evidence type="ECO:0000313" key="2">
    <source>
        <dbReference type="Proteomes" id="UP000185999"/>
    </source>
</evidence>
<accession>A0A1N7JU75</accession>
<organism evidence="1 2">
    <name type="scientific">Neptunomonas antarctica</name>
    <dbReference type="NCBI Taxonomy" id="619304"/>
    <lineage>
        <taxon>Bacteria</taxon>
        <taxon>Pseudomonadati</taxon>
        <taxon>Pseudomonadota</taxon>
        <taxon>Gammaproteobacteria</taxon>
        <taxon>Oceanospirillales</taxon>
        <taxon>Oceanospirillaceae</taxon>
        <taxon>Neptunomonas</taxon>
    </lineage>
</organism>
<protein>
    <submittedName>
        <fullName evidence="1">Uncharacterized protein</fullName>
    </submittedName>
</protein>
<dbReference type="EMBL" id="FTOE01000002">
    <property type="protein sequence ID" value="SIS52754.1"/>
    <property type="molecule type" value="Genomic_DNA"/>
</dbReference>
<reference evidence="2" key="1">
    <citation type="submission" date="2017-01" db="EMBL/GenBank/DDBJ databases">
        <authorList>
            <person name="Varghese N."/>
            <person name="Submissions S."/>
        </authorList>
    </citation>
    <scope>NUCLEOTIDE SEQUENCE [LARGE SCALE GENOMIC DNA]</scope>
    <source>
        <strain evidence="2">DSM 22306</strain>
    </source>
</reference>
<dbReference type="Proteomes" id="UP000185999">
    <property type="component" value="Unassembled WGS sequence"/>
</dbReference>
<gene>
    <name evidence="1" type="ORF">SAMN05421760_1024</name>
</gene>
<proteinExistence type="predicted"/>
<keyword evidence="2" id="KW-1185">Reference proteome</keyword>
<evidence type="ECO:0000313" key="1">
    <source>
        <dbReference type="EMBL" id="SIS52754.1"/>
    </source>
</evidence>